<dbReference type="Proteomes" id="UP000186601">
    <property type="component" value="Unassembled WGS sequence"/>
</dbReference>
<evidence type="ECO:0000313" key="3">
    <source>
        <dbReference type="Proteomes" id="UP000186601"/>
    </source>
</evidence>
<proteinExistence type="predicted"/>
<gene>
    <name evidence="2" type="ORF">PHLCEN_2v8923</name>
</gene>
<protein>
    <submittedName>
        <fullName evidence="2">Uncharacterized protein</fullName>
    </submittedName>
</protein>
<evidence type="ECO:0000256" key="1">
    <source>
        <dbReference type="SAM" id="MobiDB-lite"/>
    </source>
</evidence>
<reference evidence="2 3" key="1">
    <citation type="submission" date="2018-02" db="EMBL/GenBank/DDBJ databases">
        <title>Genome sequence of the basidiomycete white-rot fungus Phlebia centrifuga.</title>
        <authorList>
            <person name="Granchi Z."/>
            <person name="Peng M."/>
            <person name="de Vries R.P."/>
            <person name="Hilden K."/>
            <person name="Makela M.R."/>
            <person name="Grigoriev I."/>
            <person name="Riley R."/>
        </authorList>
    </citation>
    <scope>NUCLEOTIDE SEQUENCE [LARGE SCALE GENOMIC DNA]</scope>
    <source>
        <strain evidence="2 3">FBCC195</strain>
    </source>
</reference>
<dbReference type="EMBL" id="MLYV02000880">
    <property type="protein sequence ID" value="PSR75739.1"/>
    <property type="molecule type" value="Genomic_DNA"/>
</dbReference>
<evidence type="ECO:0000313" key="2">
    <source>
        <dbReference type="EMBL" id="PSR75739.1"/>
    </source>
</evidence>
<organism evidence="2 3">
    <name type="scientific">Hermanssonia centrifuga</name>
    <dbReference type="NCBI Taxonomy" id="98765"/>
    <lineage>
        <taxon>Eukaryota</taxon>
        <taxon>Fungi</taxon>
        <taxon>Dikarya</taxon>
        <taxon>Basidiomycota</taxon>
        <taxon>Agaricomycotina</taxon>
        <taxon>Agaricomycetes</taxon>
        <taxon>Polyporales</taxon>
        <taxon>Meruliaceae</taxon>
        <taxon>Hermanssonia</taxon>
    </lineage>
</organism>
<sequence>MLFQPSYTQRSRADEETETTEIRRRSNNMRHGHVDIPAVSGACRSMEEEMILCTTPGFEPACLRTSYTRGDEALRSLSSLELSGRSFWHSESLNVM</sequence>
<keyword evidence="3" id="KW-1185">Reference proteome</keyword>
<comment type="caution">
    <text evidence="2">The sequence shown here is derived from an EMBL/GenBank/DDBJ whole genome shotgun (WGS) entry which is preliminary data.</text>
</comment>
<feature type="region of interest" description="Disordered" evidence="1">
    <location>
        <begin position="1"/>
        <end position="33"/>
    </location>
</feature>
<dbReference type="AlphaFoldDB" id="A0A2R6NS90"/>
<accession>A0A2R6NS90</accession>
<feature type="compositionally biased region" description="Polar residues" evidence="1">
    <location>
        <begin position="1"/>
        <end position="10"/>
    </location>
</feature>
<name>A0A2R6NS90_9APHY</name>